<organism evidence="1 2">
    <name type="scientific">Neorhizobium alkalisoli</name>
    <dbReference type="NCBI Taxonomy" id="528178"/>
    <lineage>
        <taxon>Bacteria</taxon>
        <taxon>Pseudomonadati</taxon>
        <taxon>Pseudomonadota</taxon>
        <taxon>Alphaproteobacteria</taxon>
        <taxon>Hyphomicrobiales</taxon>
        <taxon>Rhizobiaceae</taxon>
        <taxon>Rhizobium/Agrobacterium group</taxon>
        <taxon>Neorhizobium</taxon>
    </lineage>
</organism>
<proteinExistence type="predicted"/>
<comment type="caution">
    <text evidence="1">The sequence shown here is derived from an EMBL/GenBank/DDBJ whole genome shotgun (WGS) entry which is preliminary data.</text>
</comment>
<keyword evidence="2" id="KW-1185">Reference proteome</keyword>
<evidence type="ECO:0000313" key="1">
    <source>
        <dbReference type="EMBL" id="TWF58895.1"/>
    </source>
</evidence>
<evidence type="ECO:0000313" key="2">
    <source>
        <dbReference type="Proteomes" id="UP000320653"/>
    </source>
</evidence>
<name>A0A561R8G4_9HYPH</name>
<gene>
    <name evidence="1" type="ORF">FHW37_101699</name>
</gene>
<dbReference type="Proteomes" id="UP000320653">
    <property type="component" value="Unassembled WGS sequence"/>
</dbReference>
<dbReference type="AlphaFoldDB" id="A0A561R8G4"/>
<protein>
    <submittedName>
        <fullName evidence="1">Uncharacterized protein</fullName>
    </submittedName>
</protein>
<sequence length="103" mass="10507">MSAATMVITGATVIVGIIIVRTTVPGPATLEAPAGREIREDPDAPITATALAGRIVPTITTGAIRTVPAQFTVDLIAASGTGWAIPIRAVQGAFCRRTDILNG</sequence>
<reference evidence="1 2" key="1">
    <citation type="submission" date="2019-06" db="EMBL/GenBank/DDBJ databases">
        <title>Sorghum-associated microbial communities from plants grown in Nebraska, USA.</title>
        <authorList>
            <person name="Schachtman D."/>
        </authorList>
    </citation>
    <scope>NUCLEOTIDE SEQUENCE [LARGE SCALE GENOMIC DNA]</scope>
    <source>
        <strain evidence="1 2">1225</strain>
    </source>
</reference>
<dbReference type="EMBL" id="VIWP01000001">
    <property type="protein sequence ID" value="TWF58895.1"/>
    <property type="molecule type" value="Genomic_DNA"/>
</dbReference>
<accession>A0A561R8G4</accession>